<dbReference type="HAMAP" id="MF_00634">
    <property type="entry name" value="UPF0235"/>
    <property type="match status" value="1"/>
</dbReference>
<reference evidence="3 4" key="1">
    <citation type="submission" date="2023-03" db="EMBL/GenBank/DDBJ databases">
        <title>Whole genome sequencing of Methanotrichaceae archaeon M04Ac.</title>
        <authorList>
            <person name="Khomyakova M.A."/>
            <person name="Merkel A.Y."/>
            <person name="Slobodkin A.I."/>
        </authorList>
    </citation>
    <scope>NUCLEOTIDE SEQUENCE [LARGE SCALE GENOMIC DNA]</scope>
    <source>
        <strain evidence="3 4">M04Ac</strain>
    </source>
</reference>
<dbReference type="SMART" id="SM01152">
    <property type="entry name" value="DUF167"/>
    <property type="match status" value="1"/>
</dbReference>
<dbReference type="SUPFAM" id="SSF69786">
    <property type="entry name" value="YggU-like"/>
    <property type="match status" value="1"/>
</dbReference>
<protein>
    <recommendedName>
        <fullName evidence="2">UPF0235 protein P0O24_04955</fullName>
    </recommendedName>
</protein>
<comment type="caution">
    <text evidence="3">The sequence shown here is derived from an EMBL/GenBank/DDBJ whole genome shotgun (WGS) entry which is preliminary data.</text>
</comment>
<organism evidence="3 4">
    <name type="scientific">Candidatus Methanocrinis alkalitolerans</name>
    <dbReference type="NCBI Taxonomy" id="3033395"/>
    <lineage>
        <taxon>Archaea</taxon>
        <taxon>Methanobacteriati</taxon>
        <taxon>Methanobacteriota</taxon>
        <taxon>Stenosarchaea group</taxon>
        <taxon>Methanomicrobia</taxon>
        <taxon>Methanotrichales</taxon>
        <taxon>Methanotrichaceae</taxon>
        <taxon>Methanocrinis</taxon>
    </lineage>
</organism>
<evidence type="ECO:0000256" key="1">
    <source>
        <dbReference type="ARBA" id="ARBA00010364"/>
    </source>
</evidence>
<evidence type="ECO:0000256" key="2">
    <source>
        <dbReference type="HAMAP-Rule" id="MF_00634"/>
    </source>
</evidence>
<dbReference type="Gene3D" id="3.30.1200.10">
    <property type="entry name" value="YggU-like"/>
    <property type="match status" value="1"/>
</dbReference>
<sequence length="111" mass="11919">MEVGGDIREAIDTHPKGALMRFEVTPGSKRLLVPSGFNPWRRSLLARLTKEPTGGRANRELEQALADLFGIGAERVQVTAGQKSSRKVVIVLGVDAEEAVRLLSGAIEGTP</sequence>
<proteinExistence type="inferred from homology"/>
<keyword evidence="4" id="KW-1185">Reference proteome</keyword>
<dbReference type="EMBL" id="JARFPL010000011">
    <property type="protein sequence ID" value="MDF0592927.1"/>
    <property type="molecule type" value="Genomic_DNA"/>
</dbReference>
<comment type="similarity">
    <text evidence="1 2">Belongs to the UPF0235 family.</text>
</comment>
<dbReference type="RefSeq" id="WP_316968633.1">
    <property type="nucleotide sequence ID" value="NZ_JARFPL010000011.1"/>
</dbReference>
<dbReference type="NCBIfam" id="TIGR00251">
    <property type="entry name" value="DUF167 family protein"/>
    <property type="match status" value="1"/>
</dbReference>
<evidence type="ECO:0000313" key="3">
    <source>
        <dbReference type="EMBL" id="MDF0592927.1"/>
    </source>
</evidence>
<dbReference type="Pfam" id="PF02594">
    <property type="entry name" value="DUF167"/>
    <property type="match status" value="1"/>
</dbReference>
<gene>
    <name evidence="3" type="ORF">P0O24_04955</name>
</gene>
<name>A0ABT5XDZ2_9EURY</name>
<evidence type="ECO:0000313" key="4">
    <source>
        <dbReference type="Proteomes" id="UP001215956"/>
    </source>
</evidence>
<dbReference type="InterPro" id="IPR003746">
    <property type="entry name" value="DUF167"/>
</dbReference>
<accession>A0ABT5XDZ2</accession>
<dbReference type="Proteomes" id="UP001215956">
    <property type="component" value="Unassembled WGS sequence"/>
</dbReference>
<dbReference type="InterPro" id="IPR036591">
    <property type="entry name" value="YggU-like_sf"/>
</dbReference>